<dbReference type="Proteomes" id="UP000539265">
    <property type="component" value="Unassembled WGS sequence"/>
</dbReference>
<evidence type="ECO:0000313" key="3">
    <source>
        <dbReference type="Proteomes" id="UP000539265"/>
    </source>
</evidence>
<feature type="transmembrane region" description="Helical" evidence="1">
    <location>
        <begin position="20"/>
        <end position="40"/>
    </location>
</feature>
<reference evidence="2" key="1">
    <citation type="submission" date="2020-08" db="EMBL/GenBank/DDBJ databases">
        <title>Genomic Encyclopedia of Type Strains, Phase III (KMG-III): the genomes of soil and plant-associated and newly described type strains.</title>
        <authorList>
            <person name="Whitman W."/>
        </authorList>
    </citation>
    <scope>NUCLEOTIDE SEQUENCE [LARGE SCALE GENOMIC DNA]</scope>
    <source>
        <strain evidence="2">CECT 8628</strain>
    </source>
</reference>
<dbReference type="RefSeq" id="WP_096356553.1">
    <property type="nucleotide sequence ID" value="NZ_AP017313.1"/>
</dbReference>
<dbReference type="AlphaFoldDB" id="A0A839SBF7"/>
<keyword evidence="1" id="KW-1133">Transmembrane helix</keyword>
<accession>A0A839SBF7</accession>
<feature type="transmembrane region" description="Helical" evidence="1">
    <location>
        <begin position="46"/>
        <end position="68"/>
    </location>
</feature>
<sequence>MTQTFSINQDLIGSLQQRIAIRFIKIYAVVLILIILPDIINPTKPIMSIGVAICGVIFMIGFTIIIGVRKARKTYRSFQIALDDVGIELKAPMTPYKRIDWSEVDYDEKKNGDIKVYNKTVGAFSRWWAGNGVIFIPREINDRDQLILSIDRHLKRI</sequence>
<evidence type="ECO:0000256" key="1">
    <source>
        <dbReference type="SAM" id="Phobius"/>
    </source>
</evidence>
<dbReference type="OrthoDB" id="797862at2"/>
<comment type="caution">
    <text evidence="2">The sequence shown here is derived from an EMBL/GenBank/DDBJ whole genome shotgun (WGS) entry which is preliminary data.</text>
</comment>
<keyword evidence="1" id="KW-0472">Membrane</keyword>
<keyword evidence="1" id="KW-0812">Transmembrane</keyword>
<dbReference type="EMBL" id="JACHWX010000002">
    <property type="protein sequence ID" value="MBB3054672.1"/>
    <property type="molecule type" value="Genomic_DNA"/>
</dbReference>
<protein>
    <recommendedName>
        <fullName evidence="4">YcxB-like protein domain-containing protein</fullName>
    </recommendedName>
</protein>
<keyword evidence="3" id="KW-1185">Reference proteome</keyword>
<organism evidence="2 3">
    <name type="scientific">Mucilaginibacter gotjawali</name>
    <dbReference type="NCBI Taxonomy" id="1550579"/>
    <lineage>
        <taxon>Bacteria</taxon>
        <taxon>Pseudomonadati</taxon>
        <taxon>Bacteroidota</taxon>
        <taxon>Sphingobacteriia</taxon>
        <taxon>Sphingobacteriales</taxon>
        <taxon>Sphingobacteriaceae</taxon>
        <taxon>Mucilaginibacter</taxon>
    </lineage>
</organism>
<evidence type="ECO:0008006" key="4">
    <source>
        <dbReference type="Google" id="ProtNLM"/>
    </source>
</evidence>
<evidence type="ECO:0000313" key="2">
    <source>
        <dbReference type="EMBL" id="MBB3054672.1"/>
    </source>
</evidence>
<proteinExistence type="predicted"/>
<name>A0A839SBF7_9SPHI</name>
<gene>
    <name evidence="2" type="ORF">FHS11_001082</name>
</gene>